<dbReference type="Pfam" id="PF01250">
    <property type="entry name" value="Ribosomal_S6"/>
    <property type="match status" value="1"/>
</dbReference>
<dbReference type="GO" id="GO:1990904">
    <property type="term" value="C:ribonucleoprotein complex"/>
    <property type="evidence" value="ECO:0007669"/>
    <property type="project" value="UniProtKB-KW"/>
</dbReference>
<keyword evidence="5 8" id="KW-0687">Ribonucleoprotein</keyword>
<dbReference type="PANTHER" id="PTHR21011">
    <property type="entry name" value="MITOCHONDRIAL 28S RIBOSOMAL PROTEIN S6"/>
    <property type="match status" value="1"/>
</dbReference>
<evidence type="ECO:0000313" key="10">
    <source>
        <dbReference type="Proteomes" id="UP000316196"/>
    </source>
</evidence>
<reference evidence="9 10" key="1">
    <citation type="submission" date="2019-06" db="EMBL/GenBank/DDBJ databases">
        <title>Sequencing the genomes of 1000 actinobacteria strains.</title>
        <authorList>
            <person name="Klenk H.-P."/>
        </authorList>
    </citation>
    <scope>NUCLEOTIDE SEQUENCE [LARGE SCALE GENOMIC DNA]</scope>
    <source>
        <strain evidence="9 10">DSM 8251</strain>
    </source>
</reference>
<proteinExistence type="inferred from homology"/>
<keyword evidence="2 8" id="KW-0699">rRNA-binding</keyword>
<dbReference type="GO" id="GO:0005840">
    <property type="term" value="C:ribosome"/>
    <property type="evidence" value="ECO:0007669"/>
    <property type="project" value="UniProtKB-KW"/>
</dbReference>
<dbReference type="InterPro" id="IPR014717">
    <property type="entry name" value="Transl_elong_EF1B/ribsomal_bS6"/>
</dbReference>
<evidence type="ECO:0000256" key="5">
    <source>
        <dbReference type="ARBA" id="ARBA00023274"/>
    </source>
</evidence>
<evidence type="ECO:0000256" key="8">
    <source>
        <dbReference type="HAMAP-Rule" id="MF_00360"/>
    </source>
</evidence>
<dbReference type="InterPro" id="IPR020814">
    <property type="entry name" value="Ribosomal_S6_plastid/chlpt"/>
</dbReference>
<comment type="function">
    <text evidence="6 8">Binds together with bS18 to 16S ribosomal RNA.</text>
</comment>
<keyword evidence="4 8" id="KW-0689">Ribosomal protein</keyword>
<keyword evidence="10" id="KW-1185">Reference proteome</keyword>
<dbReference type="InterPro" id="IPR035980">
    <property type="entry name" value="Ribosomal_bS6_sf"/>
</dbReference>
<dbReference type="GO" id="GO:0070181">
    <property type="term" value="F:small ribosomal subunit rRNA binding"/>
    <property type="evidence" value="ECO:0007669"/>
    <property type="project" value="TreeGrafter"/>
</dbReference>
<dbReference type="GO" id="GO:0003735">
    <property type="term" value="F:structural constituent of ribosome"/>
    <property type="evidence" value="ECO:0007669"/>
    <property type="project" value="InterPro"/>
</dbReference>
<dbReference type="HAMAP" id="MF_00360">
    <property type="entry name" value="Ribosomal_bS6"/>
    <property type="match status" value="1"/>
</dbReference>
<dbReference type="AlphaFoldDB" id="A0A542Z8P4"/>
<accession>A0A542Z8P4</accession>
<dbReference type="SUPFAM" id="SSF54995">
    <property type="entry name" value="Ribosomal protein S6"/>
    <property type="match status" value="1"/>
</dbReference>
<dbReference type="RefSeq" id="WP_142094467.1">
    <property type="nucleotide sequence ID" value="NZ_BAAAMD010000002.1"/>
</dbReference>
<dbReference type="NCBIfam" id="TIGR00166">
    <property type="entry name" value="S6"/>
    <property type="match status" value="1"/>
</dbReference>
<dbReference type="CDD" id="cd00473">
    <property type="entry name" value="bS6"/>
    <property type="match status" value="1"/>
</dbReference>
<dbReference type="GO" id="GO:0006412">
    <property type="term" value="P:translation"/>
    <property type="evidence" value="ECO:0007669"/>
    <property type="project" value="UniProtKB-UniRule"/>
</dbReference>
<evidence type="ECO:0000256" key="1">
    <source>
        <dbReference type="ARBA" id="ARBA00009512"/>
    </source>
</evidence>
<evidence type="ECO:0000256" key="4">
    <source>
        <dbReference type="ARBA" id="ARBA00022980"/>
    </source>
</evidence>
<evidence type="ECO:0000256" key="2">
    <source>
        <dbReference type="ARBA" id="ARBA00022730"/>
    </source>
</evidence>
<evidence type="ECO:0000313" key="9">
    <source>
        <dbReference type="EMBL" id="TQL56560.1"/>
    </source>
</evidence>
<evidence type="ECO:0000256" key="7">
    <source>
        <dbReference type="ARBA" id="ARBA00035294"/>
    </source>
</evidence>
<evidence type="ECO:0000256" key="6">
    <source>
        <dbReference type="ARBA" id="ARBA00035104"/>
    </source>
</evidence>
<name>A0A542Z8P4_9ACTN</name>
<evidence type="ECO:0000256" key="3">
    <source>
        <dbReference type="ARBA" id="ARBA00022884"/>
    </source>
</evidence>
<dbReference type="FunFam" id="3.30.70.60:FF:000002">
    <property type="entry name" value="30S ribosomal protein S6"/>
    <property type="match status" value="1"/>
</dbReference>
<comment type="similarity">
    <text evidence="1 8">Belongs to the bacterial ribosomal protein bS6 family.</text>
</comment>
<dbReference type="EMBL" id="VFOR01000004">
    <property type="protein sequence ID" value="TQL56560.1"/>
    <property type="molecule type" value="Genomic_DNA"/>
</dbReference>
<dbReference type="InterPro" id="IPR000529">
    <property type="entry name" value="Ribosomal_bS6"/>
</dbReference>
<dbReference type="Gene3D" id="3.30.70.60">
    <property type="match status" value="1"/>
</dbReference>
<organism evidence="9 10">
    <name type="scientific">Propioniferax innocua</name>
    <dbReference type="NCBI Taxonomy" id="1753"/>
    <lineage>
        <taxon>Bacteria</taxon>
        <taxon>Bacillati</taxon>
        <taxon>Actinomycetota</taxon>
        <taxon>Actinomycetes</taxon>
        <taxon>Propionibacteriales</taxon>
        <taxon>Propionibacteriaceae</taxon>
        <taxon>Propioniferax</taxon>
    </lineage>
</organism>
<dbReference type="PANTHER" id="PTHR21011:SF1">
    <property type="entry name" value="SMALL RIBOSOMAL SUBUNIT PROTEIN BS6M"/>
    <property type="match status" value="1"/>
</dbReference>
<dbReference type="Proteomes" id="UP000316196">
    <property type="component" value="Unassembled WGS sequence"/>
</dbReference>
<sequence length="96" mass="11281">MRKYEVMVIIDPDADERQVAPLMERYLKIITNGGGTVDNVDLWGKRRLAYEIQKKHEGIYVVLELTAKPDDVKELDRQFTINEQIMRTKVIRPDLH</sequence>
<dbReference type="GO" id="GO:0005737">
    <property type="term" value="C:cytoplasm"/>
    <property type="evidence" value="ECO:0007669"/>
    <property type="project" value="UniProtKB-ARBA"/>
</dbReference>
<comment type="caution">
    <text evidence="9">The sequence shown here is derived from an EMBL/GenBank/DDBJ whole genome shotgun (WGS) entry which is preliminary data.</text>
</comment>
<keyword evidence="3 8" id="KW-0694">RNA-binding</keyword>
<protein>
    <recommendedName>
        <fullName evidence="7 8">Small ribosomal subunit protein bS6</fullName>
    </recommendedName>
</protein>
<gene>
    <name evidence="8" type="primary">rpsF</name>
    <name evidence="9" type="ORF">FB460_2450</name>
</gene>
<dbReference type="OrthoDB" id="9812702at2"/>